<proteinExistence type="predicted"/>
<evidence type="ECO:0000313" key="2">
    <source>
        <dbReference type="Proteomes" id="UP000277204"/>
    </source>
</evidence>
<sequence length="67" mass="7310">MVVGSSKQGVLNLRLEPIGARQQGMSVILRGLTPLYRLDLMSPSFTVKDVTTEPRLISCRSCMSSPS</sequence>
<reference evidence="1 2" key="1">
    <citation type="submission" date="2018-11" db="EMBL/GenBank/DDBJ databases">
        <authorList>
            <consortium name="Pathogen Informatics"/>
        </authorList>
    </citation>
    <scope>NUCLEOTIDE SEQUENCE [LARGE SCALE GENOMIC DNA]</scope>
    <source>
        <strain evidence="1 2">Zambia</strain>
    </source>
</reference>
<dbReference type="EMBL" id="UZAI01006531">
    <property type="protein sequence ID" value="VDO95781.1"/>
    <property type="molecule type" value="Genomic_DNA"/>
</dbReference>
<protein>
    <submittedName>
        <fullName evidence="1">Uncharacterized protein</fullName>
    </submittedName>
</protein>
<gene>
    <name evidence="1" type="ORF">SMRZ_LOCUS11524</name>
</gene>
<dbReference type="Proteomes" id="UP000277204">
    <property type="component" value="Unassembled WGS sequence"/>
</dbReference>
<dbReference type="AlphaFoldDB" id="A0A183M649"/>
<evidence type="ECO:0000313" key="1">
    <source>
        <dbReference type="EMBL" id="VDO95781.1"/>
    </source>
</evidence>
<name>A0A183M649_9TREM</name>
<accession>A0A183M649</accession>
<organism evidence="1 2">
    <name type="scientific">Schistosoma margrebowiei</name>
    <dbReference type="NCBI Taxonomy" id="48269"/>
    <lineage>
        <taxon>Eukaryota</taxon>
        <taxon>Metazoa</taxon>
        <taxon>Spiralia</taxon>
        <taxon>Lophotrochozoa</taxon>
        <taxon>Platyhelminthes</taxon>
        <taxon>Trematoda</taxon>
        <taxon>Digenea</taxon>
        <taxon>Strigeidida</taxon>
        <taxon>Schistosomatoidea</taxon>
        <taxon>Schistosomatidae</taxon>
        <taxon>Schistosoma</taxon>
    </lineage>
</organism>
<keyword evidence="2" id="KW-1185">Reference proteome</keyword>